<comment type="caution">
    <text evidence="1">The sequence shown here is derived from an EMBL/GenBank/DDBJ whole genome shotgun (WGS) entry which is preliminary data.</text>
</comment>
<dbReference type="Proteomes" id="UP000325218">
    <property type="component" value="Unassembled WGS sequence"/>
</dbReference>
<dbReference type="AlphaFoldDB" id="A0A5D0CU66"/>
<sequence length="356" mass="41398">MLRQTEQLIHLLHSQPRLSAAILQAYCQMISTYGDREDAAALFKLFLEQPEDYRHVMLLDPVMRCGDLALAQEIDHHSFEQNKLKREMPSDILHVLGYMGYEKYVDYMVDCIEMSDWDLSKDACLALMHLALGPRHEDRLRAEFEKVYGEPLFPEFLPALSFKFSGPELVPRLLAWGERASTDCNAGIVLGIAAYGEGQSETLKQLLWNPGWELYAIGTGSHWWAYMGMQMVNLSFRELILDIKKDTPLEQEKRDSEETDMRLVEHKLDILHDLLDLKLSRALSPFRFVQGVQEDLTQLYTLMFEWSTVHQDDSFLGRIGRYFGSDHPLVNKYLQLNKRMEEGIFRELERDLLQMS</sequence>
<accession>A0A5D0CU66</accession>
<proteinExistence type="predicted"/>
<dbReference type="RefSeq" id="WP_148452301.1">
    <property type="nucleotide sequence ID" value="NZ_VSDO01000002.1"/>
</dbReference>
<evidence type="ECO:0000313" key="1">
    <source>
        <dbReference type="EMBL" id="TYA13531.1"/>
    </source>
</evidence>
<gene>
    <name evidence="1" type="ORF">FRY98_12860</name>
</gene>
<dbReference type="EMBL" id="VSDO01000002">
    <property type="protein sequence ID" value="TYA13531.1"/>
    <property type="molecule type" value="Genomic_DNA"/>
</dbReference>
<reference evidence="1 2" key="1">
    <citation type="submission" date="2019-08" db="EMBL/GenBank/DDBJ databases">
        <title>Genome sequencing of Paenibacillus faecis DSM 23593(T).</title>
        <authorList>
            <person name="Kook J.-K."/>
            <person name="Park S.-N."/>
            <person name="Lim Y.K."/>
        </authorList>
    </citation>
    <scope>NUCLEOTIDE SEQUENCE [LARGE SCALE GENOMIC DNA]</scope>
    <source>
        <strain evidence="1 2">DSM 23593</strain>
    </source>
</reference>
<protein>
    <submittedName>
        <fullName evidence="1">Uncharacterized protein</fullName>
    </submittedName>
</protein>
<organism evidence="1 2">
    <name type="scientific">Paenibacillus faecis</name>
    <dbReference type="NCBI Taxonomy" id="862114"/>
    <lineage>
        <taxon>Bacteria</taxon>
        <taxon>Bacillati</taxon>
        <taxon>Bacillota</taxon>
        <taxon>Bacilli</taxon>
        <taxon>Bacillales</taxon>
        <taxon>Paenibacillaceae</taxon>
        <taxon>Paenibacillus</taxon>
    </lineage>
</organism>
<evidence type="ECO:0000313" key="2">
    <source>
        <dbReference type="Proteomes" id="UP000325218"/>
    </source>
</evidence>
<dbReference type="OrthoDB" id="4020068at2"/>
<keyword evidence="2" id="KW-1185">Reference proteome</keyword>
<name>A0A5D0CU66_9BACL</name>